<dbReference type="SUPFAM" id="SSF46955">
    <property type="entry name" value="Putative DNA-binding domain"/>
    <property type="match status" value="1"/>
</dbReference>
<dbReference type="GO" id="GO:0003677">
    <property type="term" value="F:DNA binding"/>
    <property type="evidence" value="ECO:0007669"/>
    <property type="project" value="InterPro"/>
</dbReference>
<protein>
    <recommendedName>
        <fullName evidence="2">Helix-turn-helix domain-containing protein</fullName>
    </recommendedName>
</protein>
<sequence>MPSDRLLTTQEAADRLGITPRLLLEHVKSGQIRYVLTGRGTKRPRRRFAEADLAEFIANRTRRDVPPVPKGGSCPSTSRRDDGATSTISSSVVVGFTARRAQRLAERQRP</sequence>
<reference evidence="3 4" key="1">
    <citation type="submission" date="2018-08" db="EMBL/GenBank/DDBJ databases">
        <title>Complete genome sequencing of Blastochloris tepida GI.</title>
        <authorList>
            <person name="Tsukatani Y."/>
            <person name="Mori H."/>
        </authorList>
    </citation>
    <scope>NUCLEOTIDE SEQUENCE [LARGE SCALE GENOMIC DNA]</scope>
    <source>
        <strain evidence="3 4">GI</strain>
    </source>
</reference>
<evidence type="ECO:0000259" key="2">
    <source>
        <dbReference type="Pfam" id="PF12728"/>
    </source>
</evidence>
<evidence type="ECO:0000313" key="4">
    <source>
        <dbReference type="Proteomes" id="UP000266934"/>
    </source>
</evidence>
<keyword evidence="4" id="KW-1185">Reference proteome</keyword>
<evidence type="ECO:0000313" key="3">
    <source>
        <dbReference type="EMBL" id="BBF93344.1"/>
    </source>
</evidence>
<dbReference type="EMBL" id="AP018907">
    <property type="protein sequence ID" value="BBF93344.1"/>
    <property type="molecule type" value="Genomic_DNA"/>
</dbReference>
<dbReference type="OrthoDB" id="8021366at2"/>
<feature type="region of interest" description="Disordered" evidence="1">
    <location>
        <begin position="62"/>
        <end position="91"/>
    </location>
</feature>
<evidence type="ECO:0000256" key="1">
    <source>
        <dbReference type="SAM" id="MobiDB-lite"/>
    </source>
</evidence>
<gene>
    <name evidence="3" type="ORF">BLTE_20290</name>
</gene>
<feature type="domain" description="Helix-turn-helix" evidence="2">
    <location>
        <begin position="6"/>
        <end position="60"/>
    </location>
</feature>
<dbReference type="RefSeq" id="WP_160140572.1">
    <property type="nucleotide sequence ID" value="NZ_AP018907.1"/>
</dbReference>
<accession>A0A348G1B1</accession>
<proteinExistence type="predicted"/>
<dbReference type="NCBIfam" id="TIGR01764">
    <property type="entry name" value="excise"/>
    <property type="match status" value="1"/>
</dbReference>
<dbReference type="InterPro" id="IPR041657">
    <property type="entry name" value="HTH_17"/>
</dbReference>
<organism evidence="3 4">
    <name type="scientific">Blastochloris tepida</name>
    <dbReference type="NCBI Taxonomy" id="2233851"/>
    <lineage>
        <taxon>Bacteria</taxon>
        <taxon>Pseudomonadati</taxon>
        <taxon>Pseudomonadota</taxon>
        <taxon>Alphaproteobacteria</taxon>
        <taxon>Hyphomicrobiales</taxon>
        <taxon>Blastochloridaceae</taxon>
        <taxon>Blastochloris</taxon>
    </lineage>
</organism>
<dbReference type="Pfam" id="PF12728">
    <property type="entry name" value="HTH_17"/>
    <property type="match status" value="1"/>
</dbReference>
<dbReference type="Proteomes" id="UP000266934">
    <property type="component" value="Chromosome"/>
</dbReference>
<dbReference type="InterPro" id="IPR009061">
    <property type="entry name" value="DNA-bd_dom_put_sf"/>
</dbReference>
<dbReference type="AlphaFoldDB" id="A0A348G1B1"/>
<dbReference type="Gene3D" id="1.10.1660.10">
    <property type="match status" value="1"/>
</dbReference>
<dbReference type="InterPro" id="IPR010093">
    <property type="entry name" value="SinI_DNA-bd"/>
</dbReference>
<dbReference type="KEGG" id="blag:BLTE_20290"/>
<name>A0A348G1B1_9HYPH</name>